<evidence type="ECO:0000256" key="12">
    <source>
        <dbReference type="ARBA" id="ARBA00022840"/>
    </source>
</evidence>
<evidence type="ECO:0000256" key="3">
    <source>
        <dbReference type="ARBA" id="ARBA00022543"/>
    </source>
</evidence>
<dbReference type="NCBIfam" id="TIGR00229">
    <property type="entry name" value="sensory_box"/>
    <property type="match status" value="1"/>
</dbReference>
<evidence type="ECO:0000256" key="13">
    <source>
        <dbReference type="ARBA" id="ARBA00022991"/>
    </source>
</evidence>
<evidence type="ECO:0000256" key="6">
    <source>
        <dbReference type="ARBA" id="ARBA00022630"/>
    </source>
</evidence>
<dbReference type="Gene3D" id="3.30.450.40">
    <property type="match status" value="1"/>
</dbReference>
<dbReference type="PANTHER" id="PTHR41523:SF7">
    <property type="entry name" value="HISTIDINE KINASE"/>
    <property type="match status" value="1"/>
</dbReference>
<dbReference type="Gene3D" id="3.30.565.10">
    <property type="entry name" value="Histidine kinase-like ATPase, C-terminal domain"/>
    <property type="match status" value="1"/>
</dbReference>
<gene>
    <name evidence="18" type="ORF">LX81_00848</name>
</gene>
<keyword evidence="8" id="KW-0808">Transferase</keyword>
<dbReference type="Proteomes" id="UP000248916">
    <property type="component" value="Unassembled WGS sequence"/>
</dbReference>
<dbReference type="Pfam" id="PF13188">
    <property type="entry name" value="PAS_8"/>
    <property type="match status" value="1"/>
</dbReference>
<dbReference type="InterPro" id="IPR000014">
    <property type="entry name" value="PAS"/>
</dbReference>
<dbReference type="Pfam" id="PF00989">
    <property type="entry name" value="PAS"/>
    <property type="match status" value="1"/>
</dbReference>
<dbReference type="PROSITE" id="PS50112">
    <property type="entry name" value="PAS"/>
    <property type="match status" value="1"/>
</dbReference>
<dbReference type="InterPro" id="IPR036890">
    <property type="entry name" value="HATPase_C_sf"/>
</dbReference>
<evidence type="ECO:0000256" key="7">
    <source>
        <dbReference type="ARBA" id="ARBA00022643"/>
    </source>
</evidence>
<dbReference type="EC" id="2.7.13.3" evidence="2"/>
<organism evidence="18 19">
    <name type="scientific">Palleronia aestuarii</name>
    <dbReference type="NCBI Taxonomy" id="568105"/>
    <lineage>
        <taxon>Bacteria</taxon>
        <taxon>Pseudomonadati</taxon>
        <taxon>Pseudomonadota</taxon>
        <taxon>Alphaproteobacteria</taxon>
        <taxon>Rhodobacterales</taxon>
        <taxon>Roseobacteraceae</taxon>
        <taxon>Palleronia</taxon>
    </lineage>
</organism>
<dbReference type="RefSeq" id="WP_111536048.1">
    <property type="nucleotide sequence ID" value="NZ_QKZL01000003.1"/>
</dbReference>
<keyword evidence="7" id="KW-0288">FMN</keyword>
<dbReference type="SUPFAM" id="SSF55781">
    <property type="entry name" value="GAF domain-like"/>
    <property type="match status" value="1"/>
</dbReference>
<dbReference type="InterPro" id="IPR035965">
    <property type="entry name" value="PAS-like_dom_sf"/>
</dbReference>
<evidence type="ECO:0000259" key="16">
    <source>
        <dbReference type="PROSITE" id="PS50112"/>
    </source>
</evidence>
<evidence type="ECO:0000256" key="15">
    <source>
        <dbReference type="ARBA" id="ARBA00023170"/>
    </source>
</evidence>
<dbReference type="InterPro" id="IPR011102">
    <property type="entry name" value="Sig_transdc_His_kinase_HWE"/>
</dbReference>
<dbReference type="OrthoDB" id="9816309at2"/>
<dbReference type="SMART" id="SM00091">
    <property type="entry name" value="PAS"/>
    <property type="match status" value="3"/>
</dbReference>
<evidence type="ECO:0000256" key="9">
    <source>
        <dbReference type="ARBA" id="ARBA00022737"/>
    </source>
</evidence>
<dbReference type="PANTHER" id="PTHR41523">
    <property type="entry name" value="TWO-COMPONENT SYSTEM SENSOR PROTEIN"/>
    <property type="match status" value="1"/>
</dbReference>
<evidence type="ECO:0000256" key="4">
    <source>
        <dbReference type="ARBA" id="ARBA00022553"/>
    </source>
</evidence>
<evidence type="ECO:0000256" key="10">
    <source>
        <dbReference type="ARBA" id="ARBA00022741"/>
    </source>
</evidence>
<evidence type="ECO:0000256" key="1">
    <source>
        <dbReference type="ARBA" id="ARBA00000085"/>
    </source>
</evidence>
<dbReference type="AlphaFoldDB" id="A0A2W7Q951"/>
<keyword evidence="13" id="KW-0157">Chromophore</keyword>
<keyword evidence="5" id="KW-0716">Sensory transduction</keyword>
<protein>
    <recommendedName>
        <fullName evidence="2">histidine kinase</fullName>
        <ecNumber evidence="2">2.7.13.3</ecNumber>
    </recommendedName>
</protein>
<keyword evidence="10" id="KW-0547">Nucleotide-binding</keyword>
<evidence type="ECO:0000256" key="2">
    <source>
        <dbReference type="ARBA" id="ARBA00012438"/>
    </source>
</evidence>
<dbReference type="SMART" id="SM00086">
    <property type="entry name" value="PAC"/>
    <property type="match status" value="2"/>
</dbReference>
<name>A0A2W7Q951_9RHOB</name>
<dbReference type="Gene3D" id="3.30.450.20">
    <property type="entry name" value="PAS domain"/>
    <property type="match status" value="3"/>
</dbReference>
<keyword evidence="11" id="KW-0418">Kinase</keyword>
<reference evidence="18 19" key="1">
    <citation type="submission" date="2018-06" db="EMBL/GenBank/DDBJ databases">
        <title>Genomic Encyclopedia of Archaeal and Bacterial Type Strains, Phase II (KMG-II): from individual species to whole genera.</title>
        <authorList>
            <person name="Goeker M."/>
        </authorList>
    </citation>
    <scope>NUCLEOTIDE SEQUENCE [LARGE SCALE GENOMIC DNA]</scope>
    <source>
        <strain evidence="18 19">DSM 22009</strain>
    </source>
</reference>
<keyword evidence="12" id="KW-0067">ATP-binding</keyword>
<dbReference type="GO" id="GO:0005524">
    <property type="term" value="F:ATP binding"/>
    <property type="evidence" value="ECO:0007669"/>
    <property type="project" value="UniProtKB-KW"/>
</dbReference>
<evidence type="ECO:0000256" key="5">
    <source>
        <dbReference type="ARBA" id="ARBA00022606"/>
    </source>
</evidence>
<dbReference type="InterPro" id="IPR003018">
    <property type="entry name" value="GAF"/>
</dbReference>
<evidence type="ECO:0000256" key="8">
    <source>
        <dbReference type="ARBA" id="ARBA00022679"/>
    </source>
</evidence>
<evidence type="ECO:0000313" key="19">
    <source>
        <dbReference type="Proteomes" id="UP000248916"/>
    </source>
</evidence>
<dbReference type="InterPro" id="IPR000700">
    <property type="entry name" value="PAS-assoc_C"/>
</dbReference>
<dbReference type="Pfam" id="PF01590">
    <property type="entry name" value="GAF"/>
    <property type="match status" value="1"/>
</dbReference>
<feature type="domain" description="PAS" evidence="16">
    <location>
        <begin position="165"/>
        <end position="235"/>
    </location>
</feature>
<dbReference type="PROSITE" id="PS50113">
    <property type="entry name" value="PAC"/>
    <property type="match status" value="1"/>
</dbReference>
<comment type="catalytic activity">
    <reaction evidence="1">
        <text>ATP + protein L-histidine = ADP + protein N-phospho-L-histidine.</text>
        <dbReference type="EC" id="2.7.13.3"/>
    </reaction>
</comment>
<feature type="domain" description="PAC" evidence="17">
    <location>
        <begin position="238"/>
        <end position="291"/>
    </location>
</feature>
<sequence length="770" mass="85579">MHHFPTGDSQQARRLREQDWSVSSLGQPELWPTSLRTLVSLMLDSRQAMFLVWGEQQILLYNDSLIPILGDRHPDALGRPLPEVWQEIEAEMRPIVEAACAGTATQIDDIEVVVRRNGRPEETRFSFSLTPIRSERGATDGFLCVSTEPTEALKAEPDLDARARERDRFIRLTENSHDFIGMADSDGRFFHLNASARRLVGLENADITRIDMAECCSAEDAGTFVERVRPALARQGHWSGELTFKNLRTGEKIPVLYHVLPITDGTGDTIGFGAVIRDLQERQKIEQALIRNEAKWRELFETLDEGFILGELVRDASGNVVDWRYEAVNDAWYELIGTTRGRAEGRTIRELFPDIEDEWISDIATAVETGEAVRFARPVRTLGRWYEGAVQHAGGERFTAIFREVTDRIFQDRRQAALLRFGDELRDLGTIEDIVRVATDCISEGLDADRYGFGFVDQATETVDIPPDTCAPGVASIAGHHAFRAFGSFIEDLKRGETVAIPDVATDPRTQASVDGFAALQIRALLNLPIRESGRLVLVMFAHGITARPWTDNELRFVQQVGDRLQAAIGRLRAEARQITLNHELAHRMKNTLAIVQAITTQTLRQAESMEAGRIAIASRLSALARAQDILTHTSWEEADVRAVVSAAIEPYIGEGDRITACGPFHRLSAQQALGLSLAIHELATNAAKYGALSSDDGRIDVSWSRRDGKFVFRWIEIGGPPVAMPTRHGFGSKLIERIVGSYFDGTGRLDFDPGGVQFELVGTASSLTS</sequence>
<keyword evidence="15" id="KW-0675">Receptor</keyword>
<dbReference type="SMART" id="SM00911">
    <property type="entry name" value="HWE_HK"/>
    <property type="match status" value="1"/>
</dbReference>
<dbReference type="Pfam" id="PF08448">
    <property type="entry name" value="PAS_4"/>
    <property type="match status" value="1"/>
</dbReference>
<comment type="caution">
    <text evidence="18">The sequence shown here is derived from an EMBL/GenBank/DDBJ whole genome shotgun (WGS) entry which is preliminary data.</text>
</comment>
<accession>A0A2W7Q951</accession>
<dbReference type="InterPro" id="IPR029016">
    <property type="entry name" value="GAF-like_dom_sf"/>
</dbReference>
<dbReference type="SMART" id="SM00065">
    <property type="entry name" value="GAF"/>
    <property type="match status" value="1"/>
</dbReference>
<keyword evidence="4" id="KW-0597">Phosphoprotein</keyword>
<dbReference type="GO" id="GO:0006355">
    <property type="term" value="P:regulation of DNA-templated transcription"/>
    <property type="evidence" value="ECO:0007669"/>
    <property type="project" value="InterPro"/>
</dbReference>
<keyword evidence="3" id="KW-0600">Photoreceptor protein</keyword>
<keyword evidence="6" id="KW-0285">Flavoprotein</keyword>
<evidence type="ECO:0000256" key="11">
    <source>
        <dbReference type="ARBA" id="ARBA00022777"/>
    </source>
</evidence>
<evidence type="ECO:0000256" key="14">
    <source>
        <dbReference type="ARBA" id="ARBA00023026"/>
    </source>
</evidence>
<dbReference type="InterPro" id="IPR013656">
    <property type="entry name" value="PAS_4"/>
</dbReference>
<keyword evidence="14" id="KW-0843">Virulence</keyword>
<dbReference type="GO" id="GO:0004673">
    <property type="term" value="F:protein histidine kinase activity"/>
    <property type="evidence" value="ECO:0007669"/>
    <property type="project" value="UniProtKB-EC"/>
</dbReference>
<dbReference type="Pfam" id="PF07536">
    <property type="entry name" value="HWE_HK"/>
    <property type="match status" value="1"/>
</dbReference>
<dbReference type="SUPFAM" id="SSF55785">
    <property type="entry name" value="PYP-like sensor domain (PAS domain)"/>
    <property type="match status" value="3"/>
</dbReference>
<dbReference type="EMBL" id="QKZL01000003">
    <property type="protein sequence ID" value="PZX18219.1"/>
    <property type="molecule type" value="Genomic_DNA"/>
</dbReference>
<proteinExistence type="predicted"/>
<evidence type="ECO:0000313" key="18">
    <source>
        <dbReference type="EMBL" id="PZX18219.1"/>
    </source>
</evidence>
<dbReference type="GO" id="GO:0009881">
    <property type="term" value="F:photoreceptor activity"/>
    <property type="evidence" value="ECO:0007669"/>
    <property type="project" value="UniProtKB-KW"/>
</dbReference>
<dbReference type="CDD" id="cd00130">
    <property type="entry name" value="PAS"/>
    <property type="match status" value="2"/>
</dbReference>
<keyword evidence="9" id="KW-0677">Repeat</keyword>
<dbReference type="InterPro" id="IPR013767">
    <property type="entry name" value="PAS_fold"/>
</dbReference>
<keyword evidence="19" id="KW-1185">Reference proteome</keyword>
<evidence type="ECO:0000259" key="17">
    <source>
        <dbReference type="PROSITE" id="PS50113"/>
    </source>
</evidence>
<dbReference type="InterPro" id="IPR001610">
    <property type="entry name" value="PAC"/>
</dbReference>